<keyword evidence="2" id="KW-1185">Reference proteome</keyword>
<proteinExistence type="predicted"/>
<dbReference type="WBParaSite" id="TMUE_3000012884.1">
    <property type="protein sequence ID" value="TMUE_3000012884.1"/>
    <property type="gene ID" value="WBGene00301751"/>
</dbReference>
<protein>
    <submittedName>
        <fullName evidence="3">DUF1758 domain-containing protein</fullName>
    </submittedName>
</protein>
<evidence type="ECO:0000256" key="1">
    <source>
        <dbReference type="SAM" id="MobiDB-lite"/>
    </source>
</evidence>
<accession>A0A5S6R0P4</accession>
<evidence type="ECO:0000313" key="3">
    <source>
        <dbReference type="WBParaSite" id="TMUE_3000012884.1"/>
    </source>
</evidence>
<organism evidence="2 3">
    <name type="scientific">Trichuris muris</name>
    <name type="common">Mouse whipworm</name>
    <dbReference type="NCBI Taxonomy" id="70415"/>
    <lineage>
        <taxon>Eukaryota</taxon>
        <taxon>Metazoa</taxon>
        <taxon>Ecdysozoa</taxon>
        <taxon>Nematoda</taxon>
        <taxon>Enoplea</taxon>
        <taxon>Dorylaimia</taxon>
        <taxon>Trichinellida</taxon>
        <taxon>Trichuridae</taxon>
        <taxon>Trichuris</taxon>
    </lineage>
</organism>
<evidence type="ECO:0000313" key="2">
    <source>
        <dbReference type="Proteomes" id="UP000046395"/>
    </source>
</evidence>
<name>A0A5S6R0P4_TRIMR</name>
<feature type="region of interest" description="Disordered" evidence="1">
    <location>
        <begin position="73"/>
        <end position="93"/>
    </location>
</feature>
<dbReference type="AlphaFoldDB" id="A0A5S6R0P4"/>
<reference evidence="3" key="1">
    <citation type="submission" date="2019-12" db="UniProtKB">
        <authorList>
            <consortium name="WormBaseParasite"/>
        </authorList>
    </citation>
    <scope>IDENTIFICATION</scope>
</reference>
<dbReference type="Proteomes" id="UP000046395">
    <property type="component" value="Unassembled WGS sequence"/>
</dbReference>
<sequence>MGKGISNGLTVDDIFLASLKRLLPCASRKRWEQRTRTYANEKVNTSMFLSFLHEEMDIQDAAAEAQTASTKQFMGHSSRRRNGHPHGVTLGDSFPRGPPTVDVLIGADYYHDFLRPGELRGHVDHPIAVPSTLGWIVCDITNKRVQTVLDEEPS</sequence>